<dbReference type="Pfam" id="PF01183">
    <property type="entry name" value="Glyco_hydro_25"/>
    <property type="match status" value="1"/>
</dbReference>
<dbReference type="EMBL" id="JACSQW010000004">
    <property type="protein sequence ID" value="MBD7894535.1"/>
    <property type="molecule type" value="Genomic_DNA"/>
</dbReference>
<keyword evidence="3" id="KW-0378">Hydrolase</keyword>
<dbReference type="Pfam" id="PF01473">
    <property type="entry name" value="Choline_bind_1"/>
    <property type="match status" value="1"/>
</dbReference>
<dbReference type="InterPro" id="IPR018077">
    <property type="entry name" value="Glyco_hydro_fam25_subgr"/>
</dbReference>
<evidence type="ECO:0000313" key="7">
    <source>
        <dbReference type="Proteomes" id="UP000616837"/>
    </source>
</evidence>
<dbReference type="SUPFAM" id="SSF69360">
    <property type="entry name" value="Cell wall binding repeat"/>
    <property type="match status" value="1"/>
</dbReference>
<evidence type="ECO:0000256" key="3">
    <source>
        <dbReference type="ARBA" id="ARBA00022801"/>
    </source>
</evidence>
<feature type="repeat" description="Cell wall-binding" evidence="5">
    <location>
        <begin position="264"/>
        <end position="283"/>
    </location>
</feature>
<evidence type="ECO:0000256" key="1">
    <source>
        <dbReference type="ARBA" id="ARBA00010646"/>
    </source>
</evidence>
<evidence type="ECO:0000256" key="5">
    <source>
        <dbReference type="PROSITE-ProRule" id="PRU00591"/>
    </source>
</evidence>
<dbReference type="Gene3D" id="2.10.270.10">
    <property type="entry name" value="Cholin Binding"/>
    <property type="match status" value="2"/>
</dbReference>
<keyword evidence="2" id="KW-0677">Repeat</keyword>
<gene>
    <name evidence="6" type="ORF">H9564_02160</name>
</gene>
<proteinExistence type="inferred from homology"/>
<keyword evidence="7" id="KW-1185">Reference proteome</keyword>
<comment type="similarity">
    <text evidence="1">Belongs to the glycosyl hydrolase 25 family.</text>
</comment>
<dbReference type="Pfam" id="PF19127">
    <property type="entry name" value="Choline_bind_3"/>
    <property type="match status" value="2"/>
</dbReference>
<sequence>MAIYTVDVYSGSSDSIIRDSHAQGVIVKATQGTSYVNPRCNHQYELAGQLGKLRGLYHYAGGGNPESEAQYFINNIKNYVGQGILILDWESYQNSSWGDASWSLRFVTEVHRLTGVWPLIYVQESALWQVANCAQYCGVWVAKYASMTWNSWTLPNMSVSAGAFGALTGWQFTGGDMDRSIFYLTKEAWMKIANPSGNTNGWQGSGDNWQYFENGSAVKNDWRKVDNRWYYLDESGNTVTGWRQINNHWYYFDVNHDGTFGAAKTGWNQINNRWYYMDKNNAWCLTGWQEIDGKKYYFDPTNAWMLSGRQEIDGKLYALGDDGALQAPIENQPDDLKSSKDETEAKLTLADREAIENDLKPYIQNTVKDEISKLKEG</sequence>
<dbReference type="InterPro" id="IPR018337">
    <property type="entry name" value="Cell_wall/Cho-bd_repeat"/>
</dbReference>
<protein>
    <recommendedName>
        <fullName evidence="8">Glycoside hydrolase family 25</fullName>
    </recommendedName>
</protein>
<dbReference type="RefSeq" id="WP_191683911.1">
    <property type="nucleotide sequence ID" value="NZ_JACSQW010000004.1"/>
</dbReference>
<dbReference type="PANTHER" id="PTHR34135">
    <property type="entry name" value="LYSOZYME"/>
    <property type="match status" value="1"/>
</dbReference>
<keyword evidence="4" id="KW-0326">Glycosidase</keyword>
<accession>A0ABR8PB90</accession>
<comment type="caution">
    <text evidence="6">The sequence shown here is derived from an EMBL/GenBank/DDBJ whole genome shotgun (WGS) entry which is preliminary data.</text>
</comment>
<feature type="repeat" description="Cell wall-binding" evidence="5">
    <location>
        <begin position="219"/>
        <end position="238"/>
    </location>
</feature>
<dbReference type="SMART" id="SM00641">
    <property type="entry name" value="Glyco_25"/>
    <property type="match status" value="1"/>
</dbReference>
<dbReference type="InterPro" id="IPR002053">
    <property type="entry name" value="Glyco_hydro_25"/>
</dbReference>
<organism evidence="6 7">
    <name type="scientific">Limosilactobacillus avistercoris</name>
    <dbReference type="NCBI Taxonomy" id="2762243"/>
    <lineage>
        <taxon>Bacteria</taxon>
        <taxon>Bacillati</taxon>
        <taxon>Bacillota</taxon>
        <taxon>Bacilli</taxon>
        <taxon>Lactobacillales</taxon>
        <taxon>Lactobacillaceae</taxon>
        <taxon>Limosilactobacillus</taxon>
    </lineage>
</organism>
<dbReference type="SUPFAM" id="SSF51445">
    <property type="entry name" value="(Trans)glycosidases"/>
    <property type="match status" value="1"/>
</dbReference>
<evidence type="ECO:0000256" key="4">
    <source>
        <dbReference type="ARBA" id="ARBA00023295"/>
    </source>
</evidence>
<evidence type="ECO:0000256" key="2">
    <source>
        <dbReference type="ARBA" id="ARBA00022737"/>
    </source>
</evidence>
<name>A0ABR8PB90_9LACO</name>
<dbReference type="PROSITE" id="PS51904">
    <property type="entry name" value="GLYCOSYL_HYDROL_F25_2"/>
    <property type="match status" value="1"/>
</dbReference>
<feature type="repeat" description="Cell wall-binding" evidence="5">
    <location>
        <begin position="285"/>
        <end position="304"/>
    </location>
</feature>
<dbReference type="Gene3D" id="3.20.20.80">
    <property type="entry name" value="Glycosidases"/>
    <property type="match status" value="1"/>
</dbReference>
<dbReference type="PROSITE" id="PS51170">
    <property type="entry name" value="CW"/>
    <property type="match status" value="4"/>
</dbReference>
<dbReference type="InterPro" id="IPR017853">
    <property type="entry name" value="GH"/>
</dbReference>
<evidence type="ECO:0008006" key="8">
    <source>
        <dbReference type="Google" id="ProtNLM"/>
    </source>
</evidence>
<evidence type="ECO:0000313" key="6">
    <source>
        <dbReference type="EMBL" id="MBD7894535.1"/>
    </source>
</evidence>
<reference evidence="6 7" key="1">
    <citation type="submission" date="2020-08" db="EMBL/GenBank/DDBJ databases">
        <title>A Genomic Blueprint of the Chicken Gut Microbiome.</title>
        <authorList>
            <person name="Gilroy R."/>
            <person name="Ravi A."/>
            <person name="Getino M."/>
            <person name="Pursley I."/>
            <person name="Horton D.L."/>
            <person name="Alikhan N.-F."/>
            <person name="Baker D."/>
            <person name="Gharbi K."/>
            <person name="Hall N."/>
            <person name="Watson M."/>
            <person name="Adriaenssens E.M."/>
            <person name="Foster-Nyarko E."/>
            <person name="Jarju S."/>
            <person name="Secka A."/>
            <person name="Antonio M."/>
            <person name="Oren A."/>
            <person name="Chaudhuri R."/>
            <person name="La Ragione R.M."/>
            <person name="Hildebrand F."/>
            <person name="Pallen M.J."/>
        </authorList>
    </citation>
    <scope>NUCLEOTIDE SEQUENCE [LARGE SCALE GENOMIC DNA]</scope>
    <source>
        <strain evidence="6 7">Sa3CUN2</strain>
    </source>
</reference>
<dbReference type="PANTHER" id="PTHR34135:SF2">
    <property type="entry name" value="LYSOZYME"/>
    <property type="match status" value="1"/>
</dbReference>
<feature type="repeat" description="Cell wall-binding" evidence="5">
    <location>
        <begin position="239"/>
        <end position="258"/>
    </location>
</feature>
<dbReference type="Proteomes" id="UP000616837">
    <property type="component" value="Unassembled WGS sequence"/>
</dbReference>